<dbReference type="Proteomes" id="UP001494672">
    <property type="component" value="Unassembled WGS sequence"/>
</dbReference>
<reference evidence="13 14" key="1">
    <citation type="submission" date="2024-04" db="EMBL/GenBank/DDBJ databases">
        <title>Human intestinal bacterial collection.</title>
        <authorList>
            <person name="Pauvert C."/>
            <person name="Hitch T.C.A."/>
            <person name="Clavel T."/>
        </authorList>
    </citation>
    <scope>NUCLEOTIDE SEQUENCE [LARGE SCALE GENOMIC DNA]</scope>
    <source>
        <strain evidence="13 14">CLA-AA-H181</strain>
    </source>
</reference>
<evidence type="ECO:0000256" key="5">
    <source>
        <dbReference type="ARBA" id="ARBA00022777"/>
    </source>
</evidence>
<dbReference type="CDD" id="cd14014">
    <property type="entry name" value="STKc_PknB_like"/>
    <property type="match status" value="1"/>
</dbReference>
<dbReference type="InterPro" id="IPR020635">
    <property type="entry name" value="Tyr_kinase_cat_dom"/>
</dbReference>
<comment type="catalytic activity">
    <reaction evidence="8">
        <text>L-seryl-[protein] + ATP = O-phospho-L-seryl-[protein] + ADP + H(+)</text>
        <dbReference type="Rhea" id="RHEA:17989"/>
        <dbReference type="Rhea" id="RHEA-COMP:9863"/>
        <dbReference type="Rhea" id="RHEA-COMP:11604"/>
        <dbReference type="ChEBI" id="CHEBI:15378"/>
        <dbReference type="ChEBI" id="CHEBI:29999"/>
        <dbReference type="ChEBI" id="CHEBI:30616"/>
        <dbReference type="ChEBI" id="CHEBI:83421"/>
        <dbReference type="ChEBI" id="CHEBI:456216"/>
        <dbReference type="EC" id="2.7.11.1"/>
    </reaction>
</comment>
<proteinExistence type="predicted"/>
<dbReference type="PANTHER" id="PTHR43289">
    <property type="entry name" value="MITOGEN-ACTIVATED PROTEIN KINASE KINASE KINASE 20-RELATED"/>
    <property type="match status" value="1"/>
</dbReference>
<feature type="compositionally biased region" description="Low complexity" evidence="10">
    <location>
        <begin position="673"/>
        <end position="682"/>
    </location>
</feature>
<dbReference type="PANTHER" id="PTHR43289:SF34">
    <property type="entry name" value="SERINE_THREONINE-PROTEIN KINASE YBDM-RELATED"/>
    <property type="match status" value="1"/>
</dbReference>
<evidence type="ECO:0000256" key="3">
    <source>
        <dbReference type="ARBA" id="ARBA00022679"/>
    </source>
</evidence>
<evidence type="ECO:0000313" key="13">
    <source>
        <dbReference type="EMBL" id="MEQ2592927.1"/>
    </source>
</evidence>
<comment type="catalytic activity">
    <reaction evidence="7">
        <text>L-threonyl-[protein] + ATP = O-phospho-L-threonyl-[protein] + ADP + H(+)</text>
        <dbReference type="Rhea" id="RHEA:46608"/>
        <dbReference type="Rhea" id="RHEA-COMP:11060"/>
        <dbReference type="Rhea" id="RHEA-COMP:11605"/>
        <dbReference type="ChEBI" id="CHEBI:15378"/>
        <dbReference type="ChEBI" id="CHEBI:30013"/>
        <dbReference type="ChEBI" id="CHEBI:30616"/>
        <dbReference type="ChEBI" id="CHEBI:61977"/>
        <dbReference type="ChEBI" id="CHEBI:456216"/>
        <dbReference type="EC" id="2.7.11.1"/>
    </reaction>
</comment>
<protein>
    <recommendedName>
        <fullName evidence="1">non-specific serine/threonine protein kinase</fullName>
        <ecNumber evidence="1">2.7.11.1</ecNumber>
    </recommendedName>
</protein>
<feature type="binding site" evidence="9">
    <location>
        <position position="76"/>
    </location>
    <ligand>
        <name>ATP</name>
        <dbReference type="ChEBI" id="CHEBI:30616"/>
    </ligand>
</feature>
<dbReference type="RefSeq" id="WP_349093149.1">
    <property type="nucleotide sequence ID" value="NZ_JBBNGJ010000005.1"/>
</dbReference>
<dbReference type="InterPro" id="IPR011009">
    <property type="entry name" value="Kinase-like_dom_sf"/>
</dbReference>
<feature type="compositionally biased region" description="Acidic residues" evidence="10">
    <location>
        <begin position="656"/>
        <end position="672"/>
    </location>
</feature>
<evidence type="ECO:0000256" key="4">
    <source>
        <dbReference type="ARBA" id="ARBA00022741"/>
    </source>
</evidence>
<dbReference type="InterPro" id="IPR008266">
    <property type="entry name" value="Tyr_kinase_AS"/>
</dbReference>
<evidence type="ECO:0000256" key="6">
    <source>
        <dbReference type="ARBA" id="ARBA00022840"/>
    </source>
</evidence>
<feature type="domain" description="PASTA" evidence="12">
    <location>
        <begin position="444"/>
        <end position="509"/>
    </location>
</feature>
<accession>A0ABV1I9Q6</accession>
<evidence type="ECO:0000256" key="8">
    <source>
        <dbReference type="ARBA" id="ARBA00048679"/>
    </source>
</evidence>
<evidence type="ECO:0000256" key="1">
    <source>
        <dbReference type="ARBA" id="ARBA00012513"/>
    </source>
</evidence>
<dbReference type="InterPro" id="IPR000719">
    <property type="entry name" value="Prot_kinase_dom"/>
</dbReference>
<sequence>MAEQLCMGCMNKFDENDSVCPYCGYRVDTPPAEPYHLAPGVILGGKYIVGKTIGYGGFSVTYLAYDYSLEKKIAIKEYLPSEFATRAVGSSTISIFSGDRTDQFNGGIEKFIDEAKRLAKFKGTTGITDVYDVFRENNTAYIAMEYLEGQTLKEFLLDNGKIDYQKAVDMMIPIIRTLKKVHEKGILHRDIAPDNIFITSNGEVKLIDFGAARQATSTNHSKSLSVIVKPGYAPPEQYRSRGEQGPWTDVYGCGATLYKMITGVTPDDSMERCSKDTLELPSKFAGNISENVENAILNALNIEINDRTPDMERLEYELTTTDVVHKNRVTSKSRDLGRWPTWLKAVVAASILAVLVVGTLLVTGVINWDSFISSDDRSDARVPNVINLTVDDAEKILASENIDMKIVDKQESEDIPKDSVLSQNISGGSQVQKGMTVEIVVSSGKGQVYMPDFTGLGQTEAVEQVEKMGLHAKIETQESEIAQDYICDQQYKEGEKVDKGSEILLKVSIGNSSYDESAETTIPDVVGETWENARKCAREKKIYIYKEETLNDSKVAQGKVIKQNHKSGEKEKQGFVLGVKVSLGVKMTHVPDVVYKSLEDARKLMDESNLQIEVEYEQSDKVEKDHVISQSIKPDTEVEEKTIIKLVVSKGNGSEDNSEATNDTEETTEITTEDTPTTAQETTTEEETTEAPEPDDEPTKAIVPDLSGCSEDSAISMLYDAGLSVGSIEYRSDPNSYDGAVLSQGVSAYSEVDYGTSVSLIICNNEKDESGNYICPEY</sequence>
<gene>
    <name evidence="13" type="ORF">AAAU18_08420</name>
</gene>
<dbReference type="EMBL" id="JBBNGJ010000005">
    <property type="protein sequence ID" value="MEQ2592927.1"/>
    <property type="molecule type" value="Genomic_DNA"/>
</dbReference>
<dbReference type="CDD" id="cd06577">
    <property type="entry name" value="PASTA_pknB"/>
    <property type="match status" value="5"/>
</dbReference>
<dbReference type="PROSITE" id="PS51178">
    <property type="entry name" value="PASTA"/>
    <property type="match status" value="4"/>
</dbReference>
<dbReference type="Gene3D" id="1.10.510.10">
    <property type="entry name" value="Transferase(Phosphotransferase) domain 1"/>
    <property type="match status" value="1"/>
</dbReference>
<dbReference type="SUPFAM" id="SSF56112">
    <property type="entry name" value="Protein kinase-like (PK-like)"/>
    <property type="match status" value="1"/>
</dbReference>
<feature type="compositionally biased region" description="Acidic residues" evidence="10">
    <location>
        <begin position="683"/>
        <end position="696"/>
    </location>
</feature>
<dbReference type="SMART" id="SM00219">
    <property type="entry name" value="TyrKc"/>
    <property type="match status" value="1"/>
</dbReference>
<keyword evidence="6 9" id="KW-0067">ATP-binding</keyword>
<evidence type="ECO:0000256" key="7">
    <source>
        <dbReference type="ARBA" id="ARBA00047899"/>
    </source>
</evidence>
<dbReference type="InterPro" id="IPR017441">
    <property type="entry name" value="Protein_kinase_ATP_BS"/>
</dbReference>
<name>A0ABV1I9Q6_9FIRM</name>
<feature type="region of interest" description="Disordered" evidence="10">
    <location>
        <begin position="649"/>
        <end position="699"/>
    </location>
</feature>
<keyword evidence="3" id="KW-0808">Transferase</keyword>
<dbReference type="InterPro" id="IPR005543">
    <property type="entry name" value="PASTA_dom"/>
</dbReference>
<dbReference type="SUPFAM" id="SSF54184">
    <property type="entry name" value="Penicillin-binding protein 2x (pbp-2x), c-terminal domain"/>
    <property type="match status" value="2"/>
</dbReference>
<evidence type="ECO:0000256" key="9">
    <source>
        <dbReference type="PROSITE-ProRule" id="PRU10141"/>
    </source>
</evidence>
<comment type="caution">
    <text evidence="13">The sequence shown here is derived from an EMBL/GenBank/DDBJ whole genome shotgun (WGS) entry which is preliminary data.</text>
</comment>
<evidence type="ECO:0000256" key="2">
    <source>
        <dbReference type="ARBA" id="ARBA00022527"/>
    </source>
</evidence>
<feature type="domain" description="Protein kinase" evidence="11">
    <location>
        <begin position="47"/>
        <end position="319"/>
    </location>
</feature>
<evidence type="ECO:0000313" key="14">
    <source>
        <dbReference type="Proteomes" id="UP001494672"/>
    </source>
</evidence>
<dbReference type="SMART" id="SM00740">
    <property type="entry name" value="PASTA"/>
    <property type="match status" value="5"/>
</dbReference>
<dbReference type="PROSITE" id="PS00107">
    <property type="entry name" value="PROTEIN_KINASE_ATP"/>
    <property type="match status" value="1"/>
</dbReference>
<keyword evidence="4 9" id="KW-0547">Nucleotide-binding</keyword>
<dbReference type="Gene3D" id="3.30.10.20">
    <property type="match status" value="5"/>
</dbReference>
<dbReference type="Pfam" id="PF00069">
    <property type="entry name" value="Pkinase"/>
    <property type="match status" value="1"/>
</dbReference>
<keyword evidence="14" id="KW-1185">Reference proteome</keyword>
<feature type="domain" description="PASTA" evidence="12">
    <location>
        <begin position="584"/>
        <end position="650"/>
    </location>
</feature>
<keyword evidence="5" id="KW-0418">Kinase</keyword>
<feature type="domain" description="PASTA" evidence="12">
    <location>
        <begin position="697"/>
        <end position="764"/>
    </location>
</feature>
<dbReference type="EC" id="2.7.11.1" evidence="1"/>
<dbReference type="Gene3D" id="3.30.200.20">
    <property type="entry name" value="Phosphorylase Kinase, domain 1"/>
    <property type="match status" value="1"/>
</dbReference>
<keyword evidence="2" id="KW-0723">Serine/threonine-protein kinase</keyword>
<organism evidence="13 14">
    <name type="scientific">Coprococcus aceti</name>
    <dbReference type="NCBI Taxonomy" id="2981786"/>
    <lineage>
        <taxon>Bacteria</taxon>
        <taxon>Bacillati</taxon>
        <taxon>Bacillota</taxon>
        <taxon>Clostridia</taxon>
        <taxon>Lachnospirales</taxon>
        <taxon>Lachnospiraceae</taxon>
        <taxon>Coprococcus</taxon>
    </lineage>
</organism>
<dbReference type="PROSITE" id="PS00109">
    <property type="entry name" value="PROTEIN_KINASE_TYR"/>
    <property type="match status" value="1"/>
</dbReference>
<evidence type="ECO:0000256" key="10">
    <source>
        <dbReference type="SAM" id="MobiDB-lite"/>
    </source>
</evidence>
<dbReference type="Pfam" id="PF03793">
    <property type="entry name" value="PASTA"/>
    <property type="match status" value="5"/>
</dbReference>
<evidence type="ECO:0000259" key="12">
    <source>
        <dbReference type="PROSITE" id="PS51178"/>
    </source>
</evidence>
<dbReference type="PROSITE" id="PS50011">
    <property type="entry name" value="PROTEIN_KINASE_DOM"/>
    <property type="match status" value="1"/>
</dbReference>
<feature type="domain" description="PASTA" evidence="12">
    <location>
        <begin position="376"/>
        <end position="443"/>
    </location>
</feature>
<evidence type="ECO:0000259" key="11">
    <source>
        <dbReference type="PROSITE" id="PS50011"/>
    </source>
</evidence>